<evidence type="ECO:0000313" key="2">
    <source>
        <dbReference type="Proteomes" id="UP000664034"/>
    </source>
</evidence>
<keyword evidence="2" id="KW-1185">Reference proteome</keyword>
<dbReference type="EMBL" id="JAFMYV010000018">
    <property type="protein sequence ID" value="MBO0939881.1"/>
    <property type="molecule type" value="Genomic_DNA"/>
</dbReference>
<gene>
    <name evidence="1" type="ORF">J2I47_25270</name>
</gene>
<dbReference type="AlphaFoldDB" id="A0A939K7X0"/>
<dbReference type="InterPro" id="IPR027056">
    <property type="entry name" value="Gluconate_2DH_su3"/>
</dbReference>
<protein>
    <submittedName>
        <fullName evidence="1">Gluconate 2-dehydrogenase subunit 3 family protein</fullName>
    </submittedName>
</protein>
<name>A0A939K7X0_9BACT</name>
<sequence length="198" mass="22263">MASFRYPIGTVRALLDTDHVTPATRQALQTRLDKQPEQPQFFTPDEADLLHQLSARLFPQPDTRPSIDVVSPVDHRLAHNESDGWRYDLLPADPDAWRQGLNGFQEAAQAQFGKPFTQLDGGQQDDLIGQIQQGTAIGTSFTPLQSKRFFEDMLAELVSLYFSHPLAQEEFGYVGMADKPRWDRVGLNELEAREPGAL</sequence>
<proteinExistence type="predicted"/>
<dbReference type="RefSeq" id="WP_207367412.1">
    <property type="nucleotide sequence ID" value="NZ_JAFMYV010000018.1"/>
</dbReference>
<organism evidence="1 2">
    <name type="scientific">Fibrella rubiginis</name>
    <dbReference type="NCBI Taxonomy" id="2817060"/>
    <lineage>
        <taxon>Bacteria</taxon>
        <taxon>Pseudomonadati</taxon>
        <taxon>Bacteroidota</taxon>
        <taxon>Cytophagia</taxon>
        <taxon>Cytophagales</taxon>
        <taxon>Spirosomataceae</taxon>
        <taxon>Fibrella</taxon>
    </lineage>
</organism>
<dbReference type="Pfam" id="PF13618">
    <property type="entry name" value="Gluconate_2-dh3"/>
    <property type="match status" value="1"/>
</dbReference>
<accession>A0A939K7X0</accession>
<evidence type="ECO:0000313" key="1">
    <source>
        <dbReference type="EMBL" id="MBO0939881.1"/>
    </source>
</evidence>
<dbReference type="Proteomes" id="UP000664034">
    <property type="component" value="Unassembled WGS sequence"/>
</dbReference>
<reference evidence="1" key="1">
    <citation type="submission" date="2021-03" db="EMBL/GenBank/DDBJ databases">
        <title>Fibrella sp. HMF5335 genome sequencing and assembly.</title>
        <authorList>
            <person name="Kang H."/>
            <person name="Kim H."/>
            <person name="Bae S."/>
            <person name="Joh K."/>
        </authorList>
    </citation>
    <scope>NUCLEOTIDE SEQUENCE</scope>
    <source>
        <strain evidence="1">HMF5335</strain>
    </source>
</reference>
<comment type="caution">
    <text evidence="1">The sequence shown here is derived from an EMBL/GenBank/DDBJ whole genome shotgun (WGS) entry which is preliminary data.</text>
</comment>